<feature type="domain" description="Glycoside hydrolase family 2 catalytic" evidence="5">
    <location>
        <begin position="364"/>
        <end position="476"/>
    </location>
</feature>
<feature type="domain" description="Glycosyl hydrolases family 2 sugar binding" evidence="6">
    <location>
        <begin position="106"/>
        <end position="194"/>
    </location>
</feature>
<evidence type="ECO:0000256" key="3">
    <source>
        <dbReference type="ARBA" id="ARBA00023295"/>
    </source>
</evidence>
<dbReference type="SUPFAM" id="SSF49785">
    <property type="entry name" value="Galactose-binding domain-like"/>
    <property type="match status" value="1"/>
</dbReference>
<dbReference type="InterPro" id="IPR013783">
    <property type="entry name" value="Ig-like_fold"/>
</dbReference>
<dbReference type="InterPro" id="IPR006104">
    <property type="entry name" value="Glyco_hydro_2_N"/>
</dbReference>
<dbReference type="SUPFAM" id="SSF49303">
    <property type="entry name" value="beta-Galactosidase/glucuronidase domain"/>
    <property type="match status" value="1"/>
</dbReference>
<dbReference type="PANTHER" id="PTHR42732:SF2">
    <property type="entry name" value="BETA-MANNOSIDASE"/>
    <property type="match status" value="1"/>
</dbReference>
<dbReference type="InterPro" id="IPR036156">
    <property type="entry name" value="Beta-gal/glucu_dom_sf"/>
</dbReference>
<accession>A0ABQ3JNT0</accession>
<dbReference type="GO" id="GO:0016787">
    <property type="term" value="F:hydrolase activity"/>
    <property type="evidence" value="ECO:0007669"/>
    <property type="project" value="UniProtKB-KW"/>
</dbReference>
<feature type="domain" description="Glycoside hydrolase family 2 immunoglobulin-like beta-sandwich" evidence="4">
    <location>
        <begin position="243"/>
        <end position="322"/>
    </location>
</feature>
<evidence type="ECO:0000259" key="5">
    <source>
        <dbReference type="Pfam" id="PF02836"/>
    </source>
</evidence>
<dbReference type="Pfam" id="PF05270">
    <property type="entry name" value="AbfB"/>
    <property type="match status" value="1"/>
</dbReference>
<proteinExistence type="inferred from homology"/>
<dbReference type="Gene3D" id="2.60.40.10">
    <property type="entry name" value="Immunoglobulins"/>
    <property type="match status" value="1"/>
</dbReference>
<dbReference type="InterPro" id="IPR017853">
    <property type="entry name" value="GH"/>
</dbReference>
<keyword evidence="2 8" id="KW-0378">Hydrolase</keyword>
<evidence type="ECO:0000256" key="2">
    <source>
        <dbReference type="ARBA" id="ARBA00022801"/>
    </source>
</evidence>
<evidence type="ECO:0000259" key="7">
    <source>
        <dbReference type="Pfam" id="PF05270"/>
    </source>
</evidence>
<evidence type="ECO:0000313" key="9">
    <source>
        <dbReference type="Proteomes" id="UP000619376"/>
    </source>
</evidence>
<dbReference type="InterPro" id="IPR007934">
    <property type="entry name" value="AbfB_ABD"/>
</dbReference>
<feature type="domain" description="Alpha-L-arabinofuranosidase B arabinose-binding" evidence="7">
    <location>
        <begin position="651"/>
        <end position="764"/>
    </location>
</feature>
<dbReference type="Proteomes" id="UP000619376">
    <property type="component" value="Unassembled WGS sequence"/>
</dbReference>
<dbReference type="Gene3D" id="2.80.10.50">
    <property type="match status" value="1"/>
</dbReference>
<sequence>MHPRRLTRPFHRSQTVRWLARALAVALAVVGLAGAEGGQVSLQPKEPLLRTPWTAQVSTTRPLPEYPRPQLVRPEWLNLNGPWQFQAAGSGDAVPVRRTLRETVLVPFPVESALSGVARHEAAMWYRRTFTLPAGWTGRRVLLHFGAVDTVAAVYVNGRPVGTHRGGYDAFSFDITPQLVRGVNEVIVHVLDDTGEGGAPVGKQRLEPSGIFYAASSGIWQTVWLEPVAATHVSRLTLTPDVPGRALRATVQGTGQGRVHLTAKAGATVVGTATGELGQEIRLPVPAAHLWSPDDPFLYTLTVTVEQGGRTVDRVQSYFGMRSIGLATVNGWTRPVLNGKFVFQLGTLDQGYWPDGLYTAPTDDALKFDLVKHKELGFNMVRKHIKVEPQRWYYWADKLGLLVWQDMPSMMTELPVTPGAANEFVREYRRIIDQHRSSPAIVTWVNQNEGWGQFAQAPLAEAVRRWDPSRLVNNMSGINCCGARDGGNGDLADWHVYVGPSSPSPSARRAAVLGEFGGLGLRTPGHEWSPATSFSYEMQDTAADLNRRYLGLIGSLRPMIANAGLSAAIYTEITDVEGEVNGLLTYDRQVLKVDAARVRAAHRALIAASGAPSTRVPIRPGPVALGVPGGASFLLYTADPLQYGPLPASASVTDLLGATLVSVPGLADPTCTSFRSARDPQSYLRHRESLLHVEADDVTSLGFRQDATFCPQRSADGAGVTLVSYNFRAAAIRRYQGTLWLADPGGTQPWDGGSTYTRDVTWTIGAPPKP</sequence>
<dbReference type="Pfam" id="PF02837">
    <property type="entry name" value="Glyco_hydro_2_N"/>
    <property type="match status" value="1"/>
</dbReference>
<dbReference type="EMBL" id="BNAJ01000004">
    <property type="protein sequence ID" value="GHF44011.1"/>
    <property type="molecule type" value="Genomic_DNA"/>
</dbReference>
<dbReference type="Pfam" id="PF00703">
    <property type="entry name" value="Glyco_hydro_2"/>
    <property type="match status" value="1"/>
</dbReference>
<organism evidence="8 9">
    <name type="scientific">Deinococcus metalli</name>
    <dbReference type="NCBI Taxonomy" id="1141878"/>
    <lineage>
        <taxon>Bacteria</taxon>
        <taxon>Thermotogati</taxon>
        <taxon>Deinococcota</taxon>
        <taxon>Deinococci</taxon>
        <taxon>Deinococcales</taxon>
        <taxon>Deinococcaceae</taxon>
        <taxon>Deinococcus</taxon>
    </lineage>
</organism>
<dbReference type="InterPro" id="IPR036195">
    <property type="entry name" value="AbfB_ABD_sf"/>
</dbReference>
<keyword evidence="3" id="KW-0326">Glycosidase</keyword>
<dbReference type="SUPFAM" id="SSF51445">
    <property type="entry name" value="(Trans)glycosidases"/>
    <property type="match status" value="1"/>
</dbReference>
<dbReference type="InterPro" id="IPR008979">
    <property type="entry name" value="Galactose-bd-like_sf"/>
</dbReference>
<evidence type="ECO:0000313" key="8">
    <source>
        <dbReference type="EMBL" id="GHF44011.1"/>
    </source>
</evidence>
<evidence type="ECO:0000259" key="4">
    <source>
        <dbReference type="Pfam" id="PF00703"/>
    </source>
</evidence>
<reference evidence="9" key="1">
    <citation type="journal article" date="2019" name="Int. J. Syst. Evol. Microbiol.">
        <title>The Global Catalogue of Microorganisms (GCM) 10K type strain sequencing project: providing services to taxonomists for standard genome sequencing and annotation.</title>
        <authorList>
            <consortium name="The Broad Institute Genomics Platform"/>
            <consortium name="The Broad Institute Genome Sequencing Center for Infectious Disease"/>
            <person name="Wu L."/>
            <person name="Ma J."/>
        </authorList>
    </citation>
    <scope>NUCLEOTIDE SEQUENCE [LARGE SCALE GENOMIC DNA]</scope>
    <source>
        <strain evidence="9">CGMCC 1.18437</strain>
    </source>
</reference>
<dbReference type="InterPro" id="IPR006103">
    <property type="entry name" value="Glyco_hydro_2_cat"/>
</dbReference>
<dbReference type="Pfam" id="PF02836">
    <property type="entry name" value="Glyco_hydro_2_C"/>
    <property type="match status" value="1"/>
</dbReference>
<dbReference type="InterPro" id="IPR006102">
    <property type="entry name" value="Ig-like_GH2"/>
</dbReference>
<name>A0ABQ3JNT0_9DEIO</name>
<evidence type="ECO:0000259" key="6">
    <source>
        <dbReference type="Pfam" id="PF02837"/>
    </source>
</evidence>
<comment type="caution">
    <text evidence="8">The sequence shown here is derived from an EMBL/GenBank/DDBJ whole genome shotgun (WGS) entry which is preliminary data.</text>
</comment>
<dbReference type="Gene3D" id="3.20.20.80">
    <property type="entry name" value="Glycosidases"/>
    <property type="match status" value="1"/>
</dbReference>
<evidence type="ECO:0000256" key="1">
    <source>
        <dbReference type="ARBA" id="ARBA00007401"/>
    </source>
</evidence>
<dbReference type="InterPro" id="IPR051913">
    <property type="entry name" value="GH2_Domain-Containing"/>
</dbReference>
<comment type="similarity">
    <text evidence="1">Belongs to the glycosyl hydrolase 2 family.</text>
</comment>
<protein>
    <submittedName>
        <fullName evidence="8">Glycoside hydrolase</fullName>
    </submittedName>
</protein>
<dbReference type="Gene3D" id="2.60.120.260">
    <property type="entry name" value="Galactose-binding domain-like"/>
    <property type="match status" value="1"/>
</dbReference>
<keyword evidence="9" id="KW-1185">Reference proteome</keyword>
<dbReference type="SUPFAM" id="SSF110221">
    <property type="entry name" value="AbfB domain"/>
    <property type="match status" value="1"/>
</dbReference>
<gene>
    <name evidence="8" type="ORF">GCM10017781_20610</name>
</gene>
<dbReference type="PANTHER" id="PTHR42732">
    <property type="entry name" value="BETA-GALACTOSIDASE"/>
    <property type="match status" value="1"/>
</dbReference>